<proteinExistence type="predicted"/>
<geneLocation type="plasmid" evidence="1 2">
    <name>EAL2_808p</name>
</geneLocation>
<dbReference type="PATRIC" id="fig|1286171.3.peg.2542"/>
<evidence type="ECO:0000313" key="1">
    <source>
        <dbReference type="EMBL" id="AHM57870.1"/>
    </source>
</evidence>
<name>W8TAD8_PEPAC</name>
<gene>
    <name evidence="1" type="ORF">EAL2_808p03660</name>
</gene>
<dbReference type="KEGG" id="eac:EAL2_808p03660"/>
<accession>W8TAD8</accession>
<evidence type="ECO:0008006" key="3">
    <source>
        <dbReference type="Google" id="ProtNLM"/>
    </source>
</evidence>
<dbReference type="Pfam" id="PF08901">
    <property type="entry name" value="DUF1847"/>
    <property type="match status" value="1"/>
</dbReference>
<dbReference type="EMBL" id="CP007453">
    <property type="protein sequence ID" value="AHM57870.1"/>
    <property type="molecule type" value="Genomic_DNA"/>
</dbReference>
<keyword evidence="2" id="KW-1185">Reference proteome</keyword>
<sequence length="93" mass="10388">MERRKGCEFEAMCNPTGQALLLNKAETDLNLIFGLCVGHDSFFVKYSNAPVTVAAAKDRVLGHNPMAAVYLAQSYYKSRMFPEKNVDNIQKTV</sequence>
<protein>
    <recommendedName>
        <fullName evidence="3">Metal-binding protein</fullName>
    </recommendedName>
</protein>
<keyword evidence="1" id="KW-0614">Plasmid</keyword>
<dbReference type="eggNOG" id="COG4887">
    <property type="taxonomic scope" value="Bacteria"/>
</dbReference>
<dbReference type="InterPro" id="IPR014997">
    <property type="entry name" value="DUF1847"/>
</dbReference>
<evidence type="ECO:0000313" key="2">
    <source>
        <dbReference type="Proteomes" id="UP000019591"/>
    </source>
</evidence>
<dbReference type="HOGENOM" id="CLU_2395303_0_0_9"/>
<organism evidence="1 2">
    <name type="scientific">Peptoclostridium acidaminophilum DSM 3953</name>
    <dbReference type="NCBI Taxonomy" id="1286171"/>
    <lineage>
        <taxon>Bacteria</taxon>
        <taxon>Bacillati</taxon>
        <taxon>Bacillota</taxon>
        <taxon>Clostridia</taxon>
        <taxon>Peptostreptococcales</taxon>
        <taxon>Peptoclostridiaceae</taxon>
        <taxon>Peptoclostridium</taxon>
    </lineage>
</organism>
<dbReference type="Proteomes" id="UP000019591">
    <property type="component" value="Plasmid EAL2_808p"/>
</dbReference>
<dbReference type="AlphaFoldDB" id="W8TAD8"/>
<reference evidence="1 2" key="1">
    <citation type="journal article" date="2014" name="Genome Announc.">
        <title>Complete Genome Sequence of Amino Acid-Utilizing Eubacterium acidaminophilum al-2 (DSM 3953).</title>
        <authorList>
            <person name="Poehlein A."/>
            <person name="Andreesen J.R."/>
            <person name="Daniel R."/>
        </authorList>
    </citation>
    <scope>NUCLEOTIDE SEQUENCE [LARGE SCALE GENOMIC DNA]</scope>
    <source>
        <strain evidence="1 2">DSM 3953</strain>
        <plasmid evidence="2">Plasmid EAL2_808p</plasmid>
    </source>
</reference>